<proteinExistence type="predicted"/>
<dbReference type="GO" id="GO:0008168">
    <property type="term" value="F:methyltransferase activity"/>
    <property type="evidence" value="ECO:0007669"/>
    <property type="project" value="UniProtKB-KW"/>
</dbReference>
<dbReference type="SUPFAM" id="SSF53335">
    <property type="entry name" value="S-adenosyl-L-methionine-dependent methyltransferases"/>
    <property type="match status" value="1"/>
</dbReference>
<name>A0A7Y7YL89_9PSED</name>
<dbReference type="AlphaFoldDB" id="A0A7Y7YL89"/>
<evidence type="ECO:0000313" key="1">
    <source>
        <dbReference type="EMBL" id="NWC37305.1"/>
    </source>
</evidence>
<keyword evidence="1" id="KW-0808">Transferase</keyword>
<accession>A0A7Y7YL89</accession>
<dbReference type="GO" id="GO:0032259">
    <property type="term" value="P:methylation"/>
    <property type="evidence" value="ECO:0007669"/>
    <property type="project" value="UniProtKB-KW"/>
</dbReference>
<keyword evidence="1" id="KW-0489">Methyltransferase</keyword>
<dbReference type="EMBL" id="JACAQD010000064">
    <property type="protein sequence ID" value="NWC37305.1"/>
    <property type="molecule type" value="Genomic_DNA"/>
</dbReference>
<dbReference type="Gene3D" id="3.40.50.150">
    <property type="entry name" value="Vaccinia Virus protein VP39"/>
    <property type="match status" value="1"/>
</dbReference>
<organism evidence="1 2">
    <name type="scientific">Pseudomonas gingeri</name>
    <dbReference type="NCBI Taxonomy" id="117681"/>
    <lineage>
        <taxon>Bacteria</taxon>
        <taxon>Pseudomonadati</taxon>
        <taxon>Pseudomonadota</taxon>
        <taxon>Gammaproteobacteria</taxon>
        <taxon>Pseudomonadales</taxon>
        <taxon>Pseudomonadaceae</taxon>
        <taxon>Pseudomonas</taxon>
    </lineage>
</organism>
<evidence type="ECO:0000313" key="2">
    <source>
        <dbReference type="Proteomes" id="UP000520592"/>
    </source>
</evidence>
<dbReference type="Proteomes" id="UP000520592">
    <property type="component" value="Unassembled WGS sequence"/>
</dbReference>
<reference evidence="1 2" key="1">
    <citation type="submission" date="2020-04" db="EMBL/GenBank/DDBJ databases">
        <title>Molecular characterization of pseudomonads from Agaricus bisporus reveal novel blotch 2 pathogens in Western Europe.</title>
        <authorList>
            <person name="Taparia T."/>
            <person name="Krijger M."/>
            <person name="Haynes E."/>
            <person name="Elpinstone J.G."/>
            <person name="Noble R."/>
            <person name="Van Der Wolf J."/>
        </authorList>
    </citation>
    <scope>NUCLEOTIDE SEQUENCE [LARGE SCALE GENOMIC DNA]</scope>
    <source>
        <strain evidence="1 2">IPO3737</strain>
    </source>
</reference>
<protein>
    <submittedName>
        <fullName evidence="1">Methyltransferase domain-containing protein</fullName>
    </submittedName>
</protein>
<sequence length="161" mass="16845">MSGGVTDTGDAVGSAVKPTVDLFGGKNAQTPGSINVDISADIQSGIRADARQLPFKDGSVGEIVASNPFIPKEAGGTFSMMDYLPEATRVVEPGGRIFINANAANPYGKLPSVSELESLGVRVVQDGPLDSRFSGQTFLRTDGSVITDLNSMKTIILEKIK</sequence>
<gene>
    <name evidence="1" type="ORF">HX876_33665</name>
</gene>
<comment type="caution">
    <text evidence="1">The sequence shown here is derived from an EMBL/GenBank/DDBJ whole genome shotgun (WGS) entry which is preliminary data.</text>
</comment>
<dbReference type="InterPro" id="IPR029063">
    <property type="entry name" value="SAM-dependent_MTases_sf"/>
</dbReference>